<dbReference type="AlphaFoldDB" id="A0A4R6IFY2"/>
<dbReference type="EMBL" id="SNWN01000010">
    <property type="protein sequence ID" value="TDO20557.1"/>
    <property type="molecule type" value="Genomic_DNA"/>
</dbReference>
<accession>A0A4R6IFY2</accession>
<sequence length="108" mass="13045">MEIKDYNLFMMKTNSKKIDFEENETNLNFNGLVDYDQDERIWKPVAYTSSRYSNVDKINHHTYSGVGYRFIIRRDQIYNRKVVDYNLFRSNHEVAFTYLVKNKGINEI</sequence>
<proteinExistence type="predicted"/>
<reference evidence="1 2" key="1">
    <citation type="submission" date="2019-03" db="EMBL/GenBank/DDBJ databases">
        <title>Genomic Encyclopedia of Archaeal and Bacterial Type Strains, Phase II (KMG-II): from individual species to whole genera.</title>
        <authorList>
            <person name="Goeker M."/>
        </authorList>
    </citation>
    <scope>NUCLEOTIDE SEQUENCE [LARGE SCALE GENOMIC DNA]</scope>
    <source>
        <strain evidence="1 2">ATCC 700618</strain>
    </source>
</reference>
<gene>
    <name evidence="1" type="ORF">EI74_0393</name>
</gene>
<protein>
    <submittedName>
        <fullName evidence="1">Uncharacterized protein</fullName>
    </submittedName>
</protein>
<evidence type="ECO:0000313" key="2">
    <source>
        <dbReference type="Proteomes" id="UP000295518"/>
    </source>
</evidence>
<organism evidence="1 2">
    <name type="scientific">Mycoplasma testudineum</name>
    <dbReference type="NCBI Taxonomy" id="244584"/>
    <lineage>
        <taxon>Bacteria</taxon>
        <taxon>Bacillati</taxon>
        <taxon>Mycoplasmatota</taxon>
        <taxon>Mollicutes</taxon>
        <taxon>Mycoplasmataceae</taxon>
        <taxon>Mycoplasma</taxon>
    </lineage>
</organism>
<name>A0A4R6IFY2_9MOLU</name>
<dbReference type="Proteomes" id="UP000295518">
    <property type="component" value="Unassembled WGS sequence"/>
</dbReference>
<keyword evidence="2" id="KW-1185">Reference proteome</keyword>
<comment type="caution">
    <text evidence="1">The sequence shown here is derived from an EMBL/GenBank/DDBJ whole genome shotgun (WGS) entry which is preliminary data.</text>
</comment>
<evidence type="ECO:0000313" key="1">
    <source>
        <dbReference type="EMBL" id="TDO20557.1"/>
    </source>
</evidence>